<dbReference type="AlphaFoldDB" id="A0A4R6U5W9"/>
<proteinExistence type="predicted"/>
<dbReference type="OrthoDB" id="8900117at2"/>
<dbReference type="Pfam" id="PF04985">
    <property type="entry name" value="Phage_tube"/>
    <property type="match status" value="1"/>
</dbReference>
<dbReference type="EMBL" id="SNYL01000014">
    <property type="protein sequence ID" value="TDQ40962.1"/>
    <property type="molecule type" value="Genomic_DNA"/>
</dbReference>
<name>A0A4R6U5W9_9BURK</name>
<comment type="caution">
    <text evidence="1">The sequence shown here is derived from an EMBL/GenBank/DDBJ whole genome shotgun (WGS) entry which is preliminary data.</text>
</comment>
<dbReference type="InterPro" id="IPR006498">
    <property type="entry name" value="Tail_tube"/>
</dbReference>
<evidence type="ECO:0000313" key="1">
    <source>
        <dbReference type="EMBL" id="TDQ40962.1"/>
    </source>
</evidence>
<sequence>MANVLIHRITNANVYMDGSNLLGRAEEIALPQVKVKMAEHKALGMVGTIRAFAGVEALEGKIKWASLYADVLKKAANPFKTVQLQVRGSLEEWNTPAGRNAEKPVVAVMQVLFKTFPAGSFKQHENVEVETEFDAWYLKLSAEGQDILEIDVAANIYKVGGADVLANYRANIGG</sequence>
<protein>
    <recommendedName>
        <fullName evidence="3">Phage major tail tube protein</fullName>
    </recommendedName>
</protein>
<dbReference type="RefSeq" id="WP_133598612.1">
    <property type="nucleotide sequence ID" value="NZ_SNYL01000014.1"/>
</dbReference>
<evidence type="ECO:0008006" key="3">
    <source>
        <dbReference type="Google" id="ProtNLM"/>
    </source>
</evidence>
<organism evidence="1 2">
    <name type="scientific">Tepidicella xavieri</name>
    <dbReference type="NCBI Taxonomy" id="360241"/>
    <lineage>
        <taxon>Bacteria</taxon>
        <taxon>Pseudomonadati</taxon>
        <taxon>Pseudomonadota</taxon>
        <taxon>Betaproteobacteria</taxon>
        <taxon>Burkholderiales</taxon>
        <taxon>Tepidicella</taxon>
    </lineage>
</organism>
<gene>
    <name evidence="1" type="ORF">DFR43_11447</name>
</gene>
<reference evidence="1 2" key="1">
    <citation type="submission" date="2019-03" db="EMBL/GenBank/DDBJ databases">
        <title>Genomic Encyclopedia of Type Strains, Phase IV (KMG-IV): sequencing the most valuable type-strain genomes for metagenomic binning, comparative biology and taxonomic classification.</title>
        <authorList>
            <person name="Goeker M."/>
        </authorList>
    </citation>
    <scope>NUCLEOTIDE SEQUENCE [LARGE SCALE GENOMIC DNA]</scope>
    <source>
        <strain evidence="1 2">DSM 19605</strain>
    </source>
</reference>
<dbReference type="Proteomes" id="UP000295510">
    <property type="component" value="Unassembled WGS sequence"/>
</dbReference>
<keyword evidence="2" id="KW-1185">Reference proteome</keyword>
<dbReference type="NCBIfam" id="TIGR01611">
    <property type="entry name" value="tail_tube"/>
    <property type="match status" value="1"/>
</dbReference>
<evidence type="ECO:0000313" key="2">
    <source>
        <dbReference type="Proteomes" id="UP000295510"/>
    </source>
</evidence>
<accession>A0A4R6U5W9</accession>